<dbReference type="PANTHER" id="PTHR20275:SF0">
    <property type="entry name" value="NAD KINASE"/>
    <property type="match status" value="1"/>
</dbReference>
<keyword evidence="4 6" id="KW-0520">NAD</keyword>
<dbReference type="PANTHER" id="PTHR20275">
    <property type="entry name" value="NAD KINASE"/>
    <property type="match status" value="1"/>
</dbReference>
<reference evidence="7" key="2">
    <citation type="submission" date="2021-04" db="EMBL/GenBank/DDBJ databases">
        <authorList>
            <person name="Gilroy R."/>
        </authorList>
    </citation>
    <scope>NUCLEOTIDE SEQUENCE</scope>
    <source>
        <strain evidence="7">CHK195-6426</strain>
    </source>
</reference>
<evidence type="ECO:0000256" key="1">
    <source>
        <dbReference type="ARBA" id="ARBA00022679"/>
    </source>
</evidence>
<feature type="binding site" evidence="6">
    <location>
        <position position="173"/>
    </location>
    <ligand>
        <name>NAD(+)</name>
        <dbReference type="ChEBI" id="CHEBI:57540"/>
    </ligand>
</feature>
<dbReference type="GO" id="GO:0005737">
    <property type="term" value="C:cytoplasm"/>
    <property type="evidence" value="ECO:0007669"/>
    <property type="project" value="UniProtKB-SubCell"/>
</dbReference>
<keyword evidence="3 6" id="KW-0521">NADP</keyword>
<feature type="binding site" evidence="6">
    <location>
        <begin position="143"/>
        <end position="144"/>
    </location>
    <ligand>
        <name>NAD(+)</name>
        <dbReference type="ChEBI" id="CHEBI:57540"/>
    </ligand>
</feature>
<dbReference type="Pfam" id="PF20143">
    <property type="entry name" value="NAD_kinase_C"/>
    <property type="match status" value="1"/>
</dbReference>
<feature type="active site" description="Proton acceptor" evidence="6">
    <location>
        <position position="69"/>
    </location>
</feature>
<evidence type="ECO:0000256" key="3">
    <source>
        <dbReference type="ARBA" id="ARBA00022857"/>
    </source>
</evidence>
<comment type="function">
    <text evidence="6">Involved in the regulation of the intracellular balance of NAD and NADP, and is a key enzyme in the biosynthesis of NADP. Catalyzes specifically the phosphorylation on 2'-hydroxyl of the adenosine moiety of NAD to yield NADP.</text>
</comment>
<dbReference type="InterPro" id="IPR002504">
    <property type="entry name" value="NADK"/>
</dbReference>
<dbReference type="GO" id="GO:0019674">
    <property type="term" value="P:NAD+ metabolic process"/>
    <property type="evidence" value="ECO:0007669"/>
    <property type="project" value="InterPro"/>
</dbReference>
<reference evidence="7" key="1">
    <citation type="journal article" date="2021" name="PeerJ">
        <title>Extensive microbial diversity within the chicken gut microbiome revealed by metagenomics and culture.</title>
        <authorList>
            <person name="Gilroy R."/>
            <person name="Ravi A."/>
            <person name="Getino M."/>
            <person name="Pursley I."/>
            <person name="Horton D.L."/>
            <person name="Alikhan N.F."/>
            <person name="Baker D."/>
            <person name="Gharbi K."/>
            <person name="Hall N."/>
            <person name="Watson M."/>
            <person name="Adriaenssens E.M."/>
            <person name="Foster-Nyarko E."/>
            <person name="Jarju S."/>
            <person name="Secka A."/>
            <person name="Antonio M."/>
            <person name="Oren A."/>
            <person name="Chaudhuri R.R."/>
            <person name="La Ragione R."/>
            <person name="Hildebrand F."/>
            <person name="Pallen M.J."/>
        </authorList>
    </citation>
    <scope>NUCLEOTIDE SEQUENCE</scope>
    <source>
        <strain evidence="7">CHK195-6426</strain>
    </source>
</reference>
<proteinExistence type="inferred from homology"/>
<dbReference type="EC" id="2.7.1.23" evidence="6"/>
<dbReference type="GO" id="GO:0005524">
    <property type="term" value="F:ATP binding"/>
    <property type="evidence" value="ECO:0007669"/>
    <property type="project" value="UniProtKB-KW"/>
</dbReference>
<dbReference type="Gene3D" id="2.60.200.30">
    <property type="entry name" value="Probable inorganic polyphosphate/atp-NAD kinase, domain 2"/>
    <property type="match status" value="1"/>
</dbReference>
<keyword evidence="6" id="KW-0963">Cytoplasm</keyword>
<gene>
    <name evidence="6" type="primary">nadK</name>
    <name evidence="7" type="ORF">H9742_01560</name>
</gene>
<evidence type="ECO:0000256" key="6">
    <source>
        <dbReference type="HAMAP-Rule" id="MF_00361"/>
    </source>
</evidence>
<dbReference type="HAMAP" id="MF_00361">
    <property type="entry name" value="NAD_kinase"/>
    <property type="match status" value="1"/>
</dbReference>
<dbReference type="GO" id="GO:0051287">
    <property type="term" value="F:NAD binding"/>
    <property type="evidence" value="ECO:0007669"/>
    <property type="project" value="UniProtKB-ARBA"/>
</dbReference>
<evidence type="ECO:0000313" key="8">
    <source>
        <dbReference type="Proteomes" id="UP000824265"/>
    </source>
</evidence>
<name>A0A9D1R2S1_9FIRM</name>
<dbReference type="InterPro" id="IPR017438">
    <property type="entry name" value="ATP-NAD_kinase_N"/>
</dbReference>
<dbReference type="InterPro" id="IPR016064">
    <property type="entry name" value="NAD/diacylglycerol_kinase_sf"/>
</dbReference>
<evidence type="ECO:0000256" key="2">
    <source>
        <dbReference type="ARBA" id="ARBA00022777"/>
    </source>
</evidence>
<organism evidence="7 8">
    <name type="scientific">Candidatus Acetatifactor stercoripullorum</name>
    <dbReference type="NCBI Taxonomy" id="2838414"/>
    <lineage>
        <taxon>Bacteria</taxon>
        <taxon>Bacillati</taxon>
        <taxon>Bacillota</taxon>
        <taxon>Clostridia</taxon>
        <taxon>Lachnospirales</taxon>
        <taxon>Lachnospiraceae</taxon>
        <taxon>Acetatifactor</taxon>
    </lineage>
</organism>
<keyword evidence="6" id="KW-0067">ATP-binding</keyword>
<comment type="similarity">
    <text evidence="6">Belongs to the NAD kinase family.</text>
</comment>
<evidence type="ECO:0000313" key="7">
    <source>
        <dbReference type="EMBL" id="HIW80209.1"/>
    </source>
</evidence>
<keyword evidence="2 6" id="KW-0418">Kinase</keyword>
<dbReference type="GO" id="GO:0006741">
    <property type="term" value="P:NADP+ biosynthetic process"/>
    <property type="evidence" value="ECO:0007669"/>
    <property type="project" value="UniProtKB-UniRule"/>
</dbReference>
<feature type="binding site" evidence="6">
    <location>
        <begin position="69"/>
        <end position="70"/>
    </location>
    <ligand>
        <name>NAD(+)</name>
        <dbReference type="ChEBI" id="CHEBI:57540"/>
    </ligand>
</feature>
<dbReference type="SUPFAM" id="SSF111331">
    <property type="entry name" value="NAD kinase/diacylglycerol kinase-like"/>
    <property type="match status" value="1"/>
</dbReference>
<comment type="caution">
    <text evidence="7">The sequence shown here is derived from an EMBL/GenBank/DDBJ whole genome shotgun (WGS) entry which is preliminary data.</text>
</comment>
<keyword evidence="6" id="KW-0547">Nucleotide-binding</keyword>
<comment type="subcellular location">
    <subcellularLocation>
        <location evidence="6">Cytoplasm</location>
    </subcellularLocation>
</comment>
<sequence>MKHFLIYTNRHKDKNLAATERIRSYLQQKGQRVTVLIREPEYKNRYEKDCEEAPDIPPGVDCMIVLGGDGTVLQAARETKKLLIPIIGVNLGTLGYMTEIEPGNLEEALERLIRGDYEQESRMMLNGKVCFQDKREDEGWALNDIVISRSGSLQIIKFNIYVNGQFLNNYNADGMIVTTPTGSTGYNLSAGGPLVEPRAKLIMLTPICPHTLNQRSIILSPDDVIEIEIPKGRDGRMQTVEANFDGSHVIPLCTGDHIRIVKSEKITEFIQLNQVSFLEVLHKKMSEN</sequence>
<dbReference type="EMBL" id="DXGH01000007">
    <property type="protein sequence ID" value="HIW80209.1"/>
    <property type="molecule type" value="Genomic_DNA"/>
</dbReference>
<evidence type="ECO:0000256" key="5">
    <source>
        <dbReference type="ARBA" id="ARBA00047925"/>
    </source>
</evidence>
<comment type="cofactor">
    <cofactor evidence="6">
        <name>a divalent metal cation</name>
        <dbReference type="ChEBI" id="CHEBI:60240"/>
    </cofactor>
</comment>
<protein>
    <recommendedName>
        <fullName evidence="6">NAD kinase</fullName>
        <ecNumber evidence="6">2.7.1.23</ecNumber>
    </recommendedName>
    <alternativeName>
        <fullName evidence="6">ATP-dependent NAD kinase</fullName>
    </alternativeName>
</protein>
<dbReference type="Gene3D" id="3.40.50.10330">
    <property type="entry name" value="Probable inorganic polyphosphate/atp-NAD kinase, domain 1"/>
    <property type="match status" value="1"/>
</dbReference>
<comment type="caution">
    <text evidence="6">Lacks conserved residue(s) required for the propagation of feature annotation.</text>
</comment>
<accession>A0A9D1R2S1</accession>
<evidence type="ECO:0000256" key="4">
    <source>
        <dbReference type="ARBA" id="ARBA00023027"/>
    </source>
</evidence>
<dbReference type="Proteomes" id="UP000824265">
    <property type="component" value="Unassembled WGS sequence"/>
</dbReference>
<feature type="binding site" evidence="6">
    <location>
        <begin position="184"/>
        <end position="189"/>
    </location>
    <ligand>
        <name>NAD(+)</name>
        <dbReference type="ChEBI" id="CHEBI:57540"/>
    </ligand>
</feature>
<dbReference type="InterPro" id="IPR017437">
    <property type="entry name" value="ATP-NAD_kinase_PpnK-typ_C"/>
</dbReference>
<comment type="catalytic activity">
    <reaction evidence="5 6">
        <text>NAD(+) + ATP = ADP + NADP(+) + H(+)</text>
        <dbReference type="Rhea" id="RHEA:18629"/>
        <dbReference type="ChEBI" id="CHEBI:15378"/>
        <dbReference type="ChEBI" id="CHEBI:30616"/>
        <dbReference type="ChEBI" id="CHEBI:57540"/>
        <dbReference type="ChEBI" id="CHEBI:58349"/>
        <dbReference type="ChEBI" id="CHEBI:456216"/>
        <dbReference type="EC" id="2.7.1.23"/>
    </reaction>
</comment>
<dbReference type="GO" id="GO:0003951">
    <property type="term" value="F:NAD+ kinase activity"/>
    <property type="evidence" value="ECO:0007669"/>
    <property type="project" value="UniProtKB-UniRule"/>
</dbReference>
<dbReference type="Pfam" id="PF01513">
    <property type="entry name" value="NAD_kinase"/>
    <property type="match status" value="1"/>
</dbReference>
<dbReference type="AlphaFoldDB" id="A0A9D1R2S1"/>
<dbReference type="GO" id="GO:0046872">
    <property type="term" value="F:metal ion binding"/>
    <property type="evidence" value="ECO:0007669"/>
    <property type="project" value="UniProtKB-UniRule"/>
</dbReference>
<keyword evidence="1 6" id="KW-0808">Transferase</keyword>